<dbReference type="Gene3D" id="1.10.1740.10">
    <property type="match status" value="1"/>
</dbReference>
<dbReference type="InterPro" id="IPR014284">
    <property type="entry name" value="RNA_pol_sigma-70_dom"/>
</dbReference>
<feature type="domain" description="RNA polymerase sigma factor 70 region 4 type 2" evidence="7">
    <location>
        <begin position="127"/>
        <end position="177"/>
    </location>
</feature>
<evidence type="ECO:0000256" key="4">
    <source>
        <dbReference type="ARBA" id="ARBA00023125"/>
    </source>
</evidence>
<keyword evidence="3" id="KW-0731">Sigma factor</keyword>
<dbReference type="RefSeq" id="WP_343859277.1">
    <property type="nucleotide sequence ID" value="NZ_BAAAFD010000004.1"/>
</dbReference>
<dbReference type="InterPro" id="IPR007627">
    <property type="entry name" value="RNA_pol_sigma70_r2"/>
</dbReference>
<evidence type="ECO:0000313" key="8">
    <source>
        <dbReference type="EMBL" id="GAA0856665.1"/>
    </source>
</evidence>
<dbReference type="Pfam" id="PF08281">
    <property type="entry name" value="Sigma70_r4_2"/>
    <property type="match status" value="1"/>
</dbReference>
<keyword evidence="4" id="KW-0238">DNA-binding</keyword>
<evidence type="ECO:0000256" key="5">
    <source>
        <dbReference type="ARBA" id="ARBA00023163"/>
    </source>
</evidence>
<dbReference type="SUPFAM" id="SSF88946">
    <property type="entry name" value="Sigma2 domain of RNA polymerase sigma factors"/>
    <property type="match status" value="1"/>
</dbReference>
<proteinExistence type="inferred from homology"/>
<keyword evidence="5" id="KW-0804">Transcription</keyword>
<dbReference type="NCBIfam" id="TIGR02937">
    <property type="entry name" value="sigma70-ECF"/>
    <property type="match status" value="1"/>
</dbReference>
<accession>A0ABP3WUN4</accession>
<evidence type="ECO:0000313" key="9">
    <source>
        <dbReference type="Proteomes" id="UP001500359"/>
    </source>
</evidence>
<dbReference type="InterPro" id="IPR013324">
    <property type="entry name" value="RNA_pol_sigma_r3/r4-like"/>
</dbReference>
<dbReference type="PANTHER" id="PTHR43133">
    <property type="entry name" value="RNA POLYMERASE ECF-TYPE SIGMA FACTO"/>
    <property type="match status" value="1"/>
</dbReference>
<dbReference type="PANTHER" id="PTHR43133:SF8">
    <property type="entry name" value="RNA POLYMERASE SIGMA FACTOR HI_1459-RELATED"/>
    <property type="match status" value="1"/>
</dbReference>
<protein>
    <submittedName>
        <fullName evidence="8">Sigma-70 family RNA polymerase sigma factor</fullName>
    </submittedName>
</protein>
<comment type="similarity">
    <text evidence="1">Belongs to the sigma-70 factor family. ECF subfamily.</text>
</comment>
<evidence type="ECO:0000259" key="6">
    <source>
        <dbReference type="Pfam" id="PF04542"/>
    </source>
</evidence>
<dbReference type="Proteomes" id="UP001500359">
    <property type="component" value="Unassembled WGS sequence"/>
</dbReference>
<dbReference type="EMBL" id="BAAAFD010000004">
    <property type="protein sequence ID" value="GAA0856665.1"/>
    <property type="molecule type" value="Genomic_DNA"/>
</dbReference>
<evidence type="ECO:0000259" key="7">
    <source>
        <dbReference type="Pfam" id="PF08281"/>
    </source>
</evidence>
<dbReference type="Gene3D" id="1.10.10.10">
    <property type="entry name" value="Winged helix-like DNA-binding domain superfamily/Winged helix DNA-binding domain"/>
    <property type="match status" value="1"/>
</dbReference>
<dbReference type="Pfam" id="PF04542">
    <property type="entry name" value="Sigma70_r2"/>
    <property type="match status" value="1"/>
</dbReference>
<comment type="caution">
    <text evidence="8">The sequence shown here is derived from an EMBL/GenBank/DDBJ whole genome shotgun (WGS) entry which is preliminary data.</text>
</comment>
<organism evidence="8 9">
    <name type="scientific">Aliiglaciecola litoralis</name>
    <dbReference type="NCBI Taxonomy" id="582857"/>
    <lineage>
        <taxon>Bacteria</taxon>
        <taxon>Pseudomonadati</taxon>
        <taxon>Pseudomonadota</taxon>
        <taxon>Gammaproteobacteria</taxon>
        <taxon>Alteromonadales</taxon>
        <taxon>Alteromonadaceae</taxon>
        <taxon>Aliiglaciecola</taxon>
    </lineage>
</organism>
<gene>
    <name evidence="8" type="ORF">GCM10009114_19510</name>
</gene>
<dbReference type="InterPro" id="IPR013249">
    <property type="entry name" value="RNA_pol_sigma70_r4_t2"/>
</dbReference>
<feature type="domain" description="RNA polymerase sigma-70 region 2" evidence="6">
    <location>
        <begin position="38"/>
        <end position="102"/>
    </location>
</feature>
<evidence type="ECO:0000256" key="2">
    <source>
        <dbReference type="ARBA" id="ARBA00023015"/>
    </source>
</evidence>
<dbReference type="InterPro" id="IPR039425">
    <property type="entry name" value="RNA_pol_sigma-70-like"/>
</dbReference>
<reference evidence="9" key="1">
    <citation type="journal article" date="2019" name="Int. J. Syst. Evol. Microbiol.">
        <title>The Global Catalogue of Microorganisms (GCM) 10K type strain sequencing project: providing services to taxonomists for standard genome sequencing and annotation.</title>
        <authorList>
            <consortium name="The Broad Institute Genomics Platform"/>
            <consortium name="The Broad Institute Genome Sequencing Center for Infectious Disease"/>
            <person name="Wu L."/>
            <person name="Ma J."/>
        </authorList>
    </citation>
    <scope>NUCLEOTIDE SEQUENCE [LARGE SCALE GENOMIC DNA]</scope>
    <source>
        <strain evidence="9">JCM 15896</strain>
    </source>
</reference>
<keyword evidence="9" id="KW-1185">Reference proteome</keyword>
<sequence length="186" mass="21631">MSITLAIKTLFSASHSNEWLIGRYAQTGEKKVLELLYDNCADDLYHYLSTQSDPHMAKDICQKTWLKVIEKPHLYQNSGRFSAWLFTIARNALIDEYRKTNRWQPLPDEPRQSLSVVFDYHDSIADKFDKVLLSLPFEQREAFCLQQEGFGLQEIADITHSGVETAKSRIRYAKQALKAQLEKYHD</sequence>
<keyword evidence="2" id="KW-0805">Transcription regulation</keyword>
<dbReference type="SUPFAM" id="SSF88659">
    <property type="entry name" value="Sigma3 and sigma4 domains of RNA polymerase sigma factors"/>
    <property type="match status" value="1"/>
</dbReference>
<dbReference type="InterPro" id="IPR013325">
    <property type="entry name" value="RNA_pol_sigma_r2"/>
</dbReference>
<evidence type="ECO:0000256" key="3">
    <source>
        <dbReference type="ARBA" id="ARBA00023082"/>
    </source>
</evidence>
<name>A0ABP3WUN4_9ALTE</name>
<evidence type="ECO:0000256" key="1">
    <source>
        <dbReference type="ARBA" id="ARBA00010641"/>
    </source>
</evidence>
<dbReference type="InterPro" id="IPR036388">
    <property type="entry name" value="WH-like_DNA-bd_sf"/>
</dbReference>